<dbReference type="Proteomes" id="UP000481252">
    <property type="component" value="Unassembled WGS sequence"/>
</dbReference>
<dbReference type="InterPro" id="IPR020904">
    <property type="entry name" value="Sc_DH/Rdtase_CS"/>
</dbReference>
<sequence length="303" mass="32930">MAGMLENKVALITGAGRGIGREMALMMAAHGAKIVVNDPGVSLQGNDETDVPAREVVRDIKASGGEAVADFGSVSEVEDARAMVNRAVETFGKIDIVVNNAGILRDVIFHKMTDEDWDSVIKVHLYGSFNVSRAAAEHFRKQESGCFVHMTSTSGLVGNPGQANYSAAKMGIIGLSKSIALDMARFNVRSNCISPFAWSRMVGSIPNTPDQEERLNGLRMLTPDKIAPVAVFLGSDAAREVNGQIFAVRGNEIFLMSQPRPLRSVHRSEGWTPETLRDHMLPTLKPSFISLDMSRDVFSWTPV</sequence>
<dbReference type="InterPro" id="IPR057326">
    <property type="entry name" value="KR_dom"/>
</dbReference>
<proteinExistence type="inferred from homology"/>
<dbReference type="FunFam" id="3.40.50.720:FF:000084">
    <property type="entry name" value="Short-chain dehydrogenase reductase"/>
    <property type="match status" value="1"/>
</dbReference>
<dbReference type="EMBL" id="JAAKZG010000004">
    <property type="protein sequence ID" value="NGN41712.1"/>
    <property type="molecule type" value="Genomic_DNA"/>
</dbReference>
<dbReference type="AlphaFoldDB" id="A0A7C9VCB8"/>
<organism evidence="4 5">
    <name type="scientific">Mesorhizobium zhangyense</name>
    <dbReference type="NCBI Taxonomy" id="1776730"/>
    <lineage>
        <taxon>Bacteria</taxon>
        <taxon>Pseudomonadati</taxon>
        <taxon>Pseudomonadota</taxon>
        <taxon>Alphaproteobacteria</taxon>
        <taxon>Hyphomicrobiales</taxon>
        <taxon>Phyllobacteriaceae</taxon>
        <taxon>Mesorhizobium</taxon>
    </lineage>
</organism>
<accession>A0A7C9VCB8</accession>
<reference evidence="4 5" key="1">
    <citation type="submission" date="2020-02" db="EMBL/GenBank/DDBJ databases">
        <title>Genome sequence of the type strain CGMCC 1.15528 of Mesorhizobium zhangyense.</title>
        <authorList>
            <person name="Gao J."/>
            <person name="Sun J."/>
        </authorList>
    </citation>
    <scope>NUCLEOTIDE SEQUENCE [LARGE SCALE GENOMIC DNA]</scope>
    <source>
        <strain evidence="4 5">CGMCC 1.15528</strain>
    </source>
</reference>
<dbReference type="PANTHER" id="PTHR45024:SF3">
    <property type="entry name" value="BLL2957 PROTEIN"/>
    <property type="match status" value="1"/>
</dbReference>
<dbReference type="PRINTS" id="PR00080">
    <property type="entry name" value="SDRFAMILY"/>
</dbReference>
<dbReference type="InterPro" id="IPR036291">
    <property type="entry name" value="NAD(P)-bd_dom_sf"/>
</dbReference>
<evidence type="ECO:0000256" key="2">
    <source>
        <dbReference type="RuleBase" id="RU000363"/>
    </source>
</evidence>
<evidence type="ECO:0000259" key="3">
    <source>
        <dbReference type="SMART" id="SM00822"/>
    </source>
</evidence>
<dbReference type="PRINTS" id="PR00081">
    <property type="entry name" value="GDHRDH"/>
</dbReference>
<keyword evidence="5" id="KW-1185">Reference proteome</keyword>
<dbReference type="InterPro" id="IPR051687">
    <property type="entry name" value="Peroxisomal_Beta-Oxidation"/>
</dbReference>
<dbReference type="Pfam" id="PF00106">
    <property type="entry name" value="adh_short"/>
    <property type="match status" value="1"/>
</dbReference>
<evidence type="ECO:0000256" key="1">
    <source>
        <dbReference type="ARBA" id="ARBA00006484"/>
    </source>
</evidence>
<dbReference type="SUPFAM" id="SSF51735">
    <property type="entry name" value="NAD(P)-binding Rossmann-fold domains"/>
    <property type="match status" value="1"/>
</dbReference>
<feature type="domain" description="Ketoreductase" evidence="3">
    <location>
        <begin position="8"/>
        <end position="204"/>
    </location>
</feature>
<dbReference type="SMART" id="SM00822">
    <property type="entry name" value="PKS_KR"/>
    <property type="match status" value="1"/>
</dbReference>
<comment type="similarity">
    <text evidence="1 2">Belongs to the short-chain dehydrogenases/reductases (SDR) family.</text>
</comment>
<dbReference type="InterPro" id="IPR002347">
    <property type="entry name" value="SDR_fam"/>
</dbReference>
<name>A0A7C9VCB8_9HYPH</name>
<protein>
    <submittedName>
        <fullName evidence="4">SDR family oxidoreductase</fullName>
    </submittedName>
</protein>
<dbReference type="RefSeq" id="WP_165117392.1">
    <property type="nucleotide sequence ID" value="NZ_JAAKZG010000004.1"/>
</dbReference>
<dbReference type="PROSITE" id="PS00061">
    <property type="entry name" value="ADH_SHORT"/>
    <property type="match status" value="1"/>
</dbReference>
<comment type="caution">
    <text evidence="4">The sequence shown here is derived from an EMBL/GenBank/DDBJ whole genome shotgun (WGS) entry which is preliminary data.</text>
</comment>
<dbReference type="PANTHER" id="PTHR45024">
    <property type="entry name" value="DEHYDROGENASES, SHORT CHAIN"/>
    <property type="match status" value="1"/>
</dbReference>
<evidence type="ECO:0000313" key="5">
    <source>
        <dbReference type="Proteomes" id="UP000481252"/>
    </source>
</evidence>
<dbReference type="Gene3D" id="3.40.50.720">
    <property type="entry name" value="NAD(P)-binding Rossmann-like Domain"/>
    <property type="match status" value="1"/>
</dbReference>
<gene>
    <name evidence="4" type="ORF">G6N74_11585</name>
</gene>
<evidence type="ECO:0000313" key="4">
    <source>
        <dbReference type="EMBL" id="NGN41712.1"/>
    </source>
</evidence>